<accession>A0A5P2C6G8</accession>
<feature type="transmembrane region" description="Helical" evidence="1">
    <location>
        <begin position="124"/>
        <end position="148"/>
    </location>
</feature>
<dbReference type="EMBL" id="CP029192">
    <property type="protein sequence ID" value="QES37850.1"/>
    <property type="molecule type" value="Genomic_DNA"/>
</dbReference>
<protein>
    <submittedName>
        <fullName evidence="2">Uncharacterized protein</fullName>
    </submittedName>
</protein>
<gene>
    <name evidence="2" type="ORF">DEJ48_34500</name>
</gene>
<keyword evidence="1" id="KW-0472">Membrane</keyword>
<evidence type="ECO:0000313" key="3">
    <source>
        <dbReference type="Proteomes" id="UP000322927"/>
    </source>
</evidence>
<name>A0A5P2C6G8_STRVZ</name>
<reference evidence="2 3" key="1">
    <citation type="submission" date="2018-05" db="EMBL/GenBank/DDBJ databases">
        <title>Streptomyces venezuelae.</title>
        <authorList>
            <person name="Kim W."/>
            <person name="Lee N."/>
            <person name="Cho B.-K."/>
        </authorList>
    </citation>
    <scope>NUCLEOTIDE SEQUENCE [LARGE SCALE GENOMIC DNA]</scope>
    <source>
        <strain evidence="2 3">ATCC 14584</strain>
    </source>
</reference>
<organism evidence="2 3">
    <name type="scientific">Streptomyces venezuelae</name>
    <dbReference type="NCBI Taxonomy" id="54571"/>
    <lineage>
        <taxon>Bacteria</taxon>
        <taxon>Bacillati</taxon>
        <taxon>Actinomycetota</taxon>
        <taxon>Actinomycetes</taxon>
        <taxon>Kitasatosporales</taxon>
        <taxon>Streptomycetaceae</taxon>
        <taxon>Streptomyces</taxon>
    </lineage>
</organism>
<keyword evidence="1" id="KW-1133">Transmembrane helix</keyword>
<dbReference type="AlphaFoldDB" id="A0A5P2C6G8"/>
<sequence>MSETLYARVQAAMAGTSYRLQRTGRGFDMTVNVPQVGRHTTQVHTYRVELHPREKTFTMTDIVRTRGEFGSRTVERGRATYRTWGRSLDGGERTSFSSADGHRLIREAARELGWQELRPTSAKVALVFGVIGGLLALGTLVALAVVFWP</sequence>
<dbReference type="Proteomes" id="UP000322927">
    <property type="component" value="Chromosome"/>
</dbReference>
<evidence type="ECO:0000256" key="1">
    <source>
        <dbReference type="SAM" id="Phobius"/>
    </source>
</evidence>
<evidence type="ECO:0000313" key="2">
    <source>
        <dbReference type="EMBL" id="QES37850.1"/>
    </source>
</evidence>
<proteinExistence type="predicted"/>
<keyword evidence="1" id="KW-0812">Transmembrane</keyword>
<dbReference type="RefSeq" id="WP_150220053.1">
    <property type="nucleotide sequence ID" value="NZ_CP029192.1"/>
</dbReference>
<dbReference type="OrthoDB" id="4207784at2"/>